<evidence type="ECO:0000256" key="1">
    <source>
        <dbReference type="SAM" id="MobiDB-lite"/>
    </source>
</evidence>
<reference evidence="2 3" key="1">
    <citation type="submission" date="2018-06" db="EMBL/GenBank/DDBJ databases">
        <title>Natronomonas sp. F16-60 a new haloarchaeon isolated from a solar saltern of Isla Cristina, Huelva, Spain.</title>
        <authorList>
            <person name="Duran-Viseras A."/>
            <person name="Sanchez-Porro C."/>
            <person name="Ventosa A."/>
        </authorList>
    </citation>
    <scope>NUCLEOTIDE SEQUENCE [LARGE SCALE GENOMIC DNA]</scope>
    <source>
        <strain evidence="2 3">F16-60</strain>
    </source>
</reference>
<dbReference type="EMBL" id="QMDX01000003">
    <property type="protein sequence ID" value="TSD14658.1"/>
    <property type="molecule type" value="Genomic_DNA"/>
</dbReference>
<dbReference type="InterPro" id="IPR006311">
    <property type="entry name" value="TAT_signal"/>
</dbReference>
<dbReference type="OrthoDB" id="240468at2157"/>
<evidence type="ECO:0000313" key="3">
    <source>
        <dbReference type="Proteomes" id="UP000319894"/>
    </source>
</evidence>
<dbReference type="Proteomes" id="UP000319894">
    <property type="component" value="Unassembled WGS sequence"/>
</dbReference>
<comment type="caution">
    <text evidence="2">The sequence shown here is derived from an EMBL/GenBank/DDBJ whole genome shotgun (WGS) entry which is preliminary data.</text>
</comment>
<dbReference type="InParanoid" id="A0A554NB93"/>
<accession>A0A554NB93</accession>
<organism evidence="2 3">
    <name type="scientific">Haloglomus irregulare</name>
    <dbReference type="NCBI Taxonomy" id="2234134"/>
    <lineage>
        <taxon>Archaea</taxon>
        <taxon>Methanobacteriati</taxon>
        <taxon>Methanobacteriota</taxon>
        <taxon>Stenosarchaea group</taxon>
        <taxon>Halobacteria</taxon>
        <taxon>Halobacteriales</taxon>
        <taxon>Natronomonadaceae</taxon>
        <taxon>Haloglomus</taxon>
    </lineage>
</organism>
<protein>
    <submittedName>
        <fullName evidence="2">Uncharacterized protein</fullName>
    </submittedName>
</protein>
<feature type="region of interest" description="Disordered" evidence="1">
    <location>
        <begin position="580"/>
        <end position="608"/>
    </location>
</feature>
<proteinExistence type="predicted"/>
<name>A0A554NB93_9EURY</name>
<feature type="region of interest" description="Disordered" evidence="1">
    <location>
        <begin position="533"/>
        <end position="559"/>
    </location>
</feature>
<evidence type="ECO:0000313" key="2">
    <source>
        <dbReference type="EMBL" id="TSD14658.1"/>
    </source>
</evidence>
<dbReference type="AlphaFoldDB" id="A0A554NB93"/>
<keyword evidence="3" id="KW-1185">Reference proteome</keyword>
<feature type="compositionally biased region" description="Acidic residues" evidence="1">
    <location>
        <begin position="583"/>
        <end position="594"/>
    </location>
</feature>
<gene>
    <name evidence="2" type="ORF">DP107_06645</name>
</gene>
<dbReference type="PROSITE" id="PS51318">
    <property type="entry name" value="TAT"/>
    <property type="match status" value="1"/>
</dbReference>
<dbReference type="RefSeq" id="WP_144261375.1">
    <property type="nucleotide sequence ID" value="NZ_QMDX01000003.1"/>
</dbReference>
<sequence>MHGAEPSRRALLAAAGAGALGALAGCSTPDGGDGTAATEPLPPDRETELAEAFAPTLHFDAAETWFPTDPRPYATDRDGERVVAGFDAVEGYLAAGGPDDPPAPTLFYNGRRYRDSPLEVIQFWWYSAFDQFSTNFHWHDWEALHVFVDAESDIQQLYVASSHSRSVPNNEFIDPARQPRVLSELGSHSSALSLNELAESFQRLPIDGAPADVTNAALSVVETLAELPVAYGLPRDEAFRLPYVVPELDGAPVYEHPALPTFERRHLAPPEHTVRSYAELAQPPSDLPGRVPGLALGPGGDIDYDLVPTSEAEDIDAFTGPQLSFELSVPGFVEDAIASHITTAGTPWDQSRYRNPAEDISDPNHRATLAERYAAIGEGGPAARLVAAVRDVAPDGDAPDGEGVTTEQPTVESIALVESDPVAVPTSRGAVVADVSAGEHRLTVNGAGRAPHSERLTTDGPTAAGAAGTVAMVATEDARKLRIDTEGTDDDLRRAAVEDDFGGRIYDSRLEGRDAVYVHREGAYTAEVRDTDDEVGAFRVNPDPDPDADDPVTVERPRTGKASLAAFLGSLAGETRDAVADAADGDPDDDDDDTPGGGSRPTPSGAAGGLATALDAVQRAAAAALERAEQGDGQGADQQLRAVVTRLERVGEALSSARGNVPGTTANAVDRRLSQLQRRAEQALDAETL</sequence>